<sequence length="177" mass="19214">MYSQRSVGSNDGNQEAWGLSNFDRSTNQTPDFLMPMNGPMDVDANNLTQKYQAPAVASGPLAMFVDHDYTNSLLEHMSLALANHGDFGANPQLNSNCVEQGIGYFNENPLGSSAGTVNPDNIPGPGPSGLHNTKYSEMNPRKLYYNAIANLVSPDDYLASLALAKIFDSQKIPETWP</sequence>
<dbReference type="AlphaFoldDB" id="A0A4V1J4S1"/>
<feature type="region of interest" description="Disordered" evidence="1">
    <location>
        <begin position="1"/>
        <end position="24"/>
    </location>
</feature>
<evidence type="ECO:0000313" key="3">
    <source>
        <dbReference type="Proteomes" id="UP000268162"/>
    </source>
</evidence>
<keyword evidence="3" id="KW-1185">Reference proteome</keyword>
<dbReference type="EMBL" id="ML002637">
    <property type="protein sequence ID" value="RKP36539.1"/>
    <property type="molecule type" value="Genomic_DNA"/>
</dbReference>
<gene>
    <name evidence="2" type="ORF">BJ085DRAFT_31709</name>
</gene>
<feature type="compositionally biased region" description="Polar residues" evidence="1">
    <location>
        <begin position="1"/>
        <end position="13"/>
    </location>
</feature>
<organism evidence="2 3">
    <name type="scientific">Dimargaris cristalligena</name>
    <dbReference type="NCBI Taxonomy" id="215637"/>
    <lineage>
        <taxon>Eukaryota</taxon>
        <taxon>Fungi</taxon>
        <taxon>Fungi incertae sedis</taxon>
        <taxon>Zoopagomycota</taxon>
        <taxon>Kickxellomycotina</taxon>
        <taxon>Dimargaritomycetes</taxon>
        <taxon>Dimargaritales</taxon>
        <taxon>Dimargaritaceae</taxon>
        <taxon>Dimargaris</taxon>
    </lineage>
</organism>
<dbReference type="Proteomes" id="UP000268162">
    <property type="component" value="Unassembled WGS sequence"/>
</dbReference>
<evidence type="ECO:0000313" key="2">
    <source>
        <dbReference type="EMBL" id="RKP36539.1"/>
    </source>
</evidence>
<accession>A0A4V1J4S1</accession>
<name>A0A4V1J4S1_9FUNG</name>
<evidence type="ECO:0000256" key="1">
    <source>
        <dbReference type="SAM" id="MobiDB-lite"/>
    </source>
</evidence>
<proteinExistence type="predicted"/>
<reference evidence="3" key="1">
    <citation type="journal article" date="2018" name="Nat. Microbiol.">
        <title>Leveraging single-cell genomics to expand the fungal tree of life.</title>
        <authorList>
            <person name="Ahrendt S.R."/>
            <person name="Quandt C.A."/>
            <person name="Ciobanu D."/>
            <person name="Clum A."/>
            <person name="Salamov A."/>
            <person name="Andreopoulos B."/>
            <person name="Cheng J.F."/>
            <person name="Woyke T."/>
            <person name="Pelin A."/>
            <person name="Henrissat B."/>
            <person name="Reynolds N.K."/>
            <person name="Benny G.L."/>
            <person name="Smith M.E."/>
            <person name="James T.Y."/>
            <person name="Grigoriev I.V."/>
        </authorList>
    </citation>
    <scope>NUCLEOTIDE SEQUENCE [LARGE SCALE GENOMIC DNA]</scope>
    <source>
        <strain evidence="3">RSA 468</strain>
    </source>
</reference>
<protein>
    <submittedName>
        <fullName evidence="2">Uncharacterized protein</fullName>
    </submittedName>
</protein>